<dbReference type="PANTHER" id="PTHR30007">
    <property type="entry name" value="PHP DOMAIN PROTEIN"/>
    <property type="match status" value="1"/>
</dbReference>
<evidence type="ECO:0000313" key="3">
    <source>
        <dbReference type="Proteomes" id="UP000274097"/>
    </source>
</evidence>
<accession>A0ABX9VGB4</accession>
<reference evidence="2 3" key="1">
    <citation type="submission" date="2018-10" db="EMBL/GenBank/DDBJ databases">
        <title>Roseomonas sp. nov., isolated from feces of Tibetan antelopes in the Qinghai-Tibet plateau, China.</title>
        <authorList>
            <person name="Tian Z."/>
        </authorList>
    </citation>
    <scope>NUCLEOTIDE SEQUENCE [LARGE SCALE GENOMIC DNA]</scope>
    <source>
        <strain evidence="2 3">Z23</strain>
    </source>
</reference>
<comment type="caution">
    <text evidence="2">The sequence shown here is derived from an EMBL/GenBank/DDBJ whole genome shotgun (WGS) entry which is preliminary data.</text>
</comment>
<gene>
    <name evidence="2" type="ORF">EBE87_23350</name>
</gene>
<evidence type="ECO:0000313" key="2">
    <source>
        <dbReference type="EMBL" id="RMI17286.1"/>
    </source>
</evidence>
<dbReference type="EMBL" id="RFLX01000033">
    <property type="protein sequence ID" value="RMI17286.1"/>
    <property type="molecule type" value="Genomic_DNA"/>
</dbReference>
<organism evidence="2 3">
    <name type="scientific">Teichococcus wenyumeiae</name>
    <dbReference type="NCBI Taxonomy" id="2478470"/>
    <lineage>
        <taxon>Bacteria</taxon>
        <taxon>Pseudomonadati</taxon>
        <taxon>Pseudomonadota</taxon>
        <taxon>Alphaproteobacteria</taxon>
        <taxon>Acetobacterales</taxon>
        <taxon>Roseomonadaceae</taxon>
        <taxon>Roseomonas</taxon>
    </lineage>
</organism>
<protein>
    <recommendedName>
        <fullName evidence="1">Transposase IS4-like domain-containing protein</fullName>
    </recommendedName>
</protein>
<proteinExistence type="predicted"/>
<name>A0ABX9VGB4_9PROT</name>
<dbReference type="Pfam" id="PF01609">
    <property type="entry name" value="DDE_Tnp_1"/>
    <property type="match status" value="1"/>
</dbReference>
<evidence type="ECO:0000259" key="1">
    <source>
        <dbReference type="Pfam" id="PF01609"/>
    </source>
</evidence>
<dbReference type="InterPro" id="IPR002559">
    <property type="entry name" value="Transposase_11"/>
</dbReference>
<sequence length="165" mass="19134">MRDARGRLPRGAGTRVSRTSRLPVAGLMVTEFSLIRLRMGAVIKGANRNDHKLMRQTLQAIPVKRPKPTRRQPQHLCLDKGFDYDEPRALAAEFGFTLHLHTRGEEVRARRHARAKARRWVVERTHSWLNRFRSILIRWTRKPANYLALLHLACGIITWRHALPG</sequence>
<dbReference type="PANTHER" id="PTHR30007:SF0">
    <property type="entry name" value="TRANSPOSASE"/>
    <property type="match status" value="1"/>
</dbReference>
<keyword evidence="3" id="KW-1185">Reference proteome</keyword>
<feature type="domain" description="Transposase IS4-like" evidence="1">
    <location>
        <begin position="40"/>
        <end position="154"/>
    </location>
</feature>
<dbReference type="Proteomes" id="UP000274097">
    <property type="component" value="Unassembled WGS sequence"/>
</dbReference>